<reference evidence="17" key="1">
    <citation type="journal article" date="2021" name="Open Biol.">
        <title>Shared evolutionary footprints suggest mitochondrial oxidative damage underlies multiple complex I losses in fungi.</title>
        <authorList>
            <person name="Schikora-Tamarit M.A."/>
            <person name="Marcet-Houben M."/>
            <person name="Nosek J."/>
            <person name="Gabaldon T."/>
        </authorList>
    </citation>
    <scope>NUCLEOTIDE SEQUENCE</scope>
    <source>
        <strain evidence="17">CBS6341</strain>
    </source>
</reference>
<evidence type="ECO:0000313" key="18">
    <source>
        <dbReference type="Proteomes" id="UP000769528"/>
    </source>
</evidence>
<keyword evidence="10 14" id="KW-0156">Chromatin regulator</keyword>
<dbReference type="Proteomes" id="UP000769528">
    <property type="component" value="Unassembled WGS sequence"/>
</dbReference>
<evidence type="ECO:0000256" key="15">
    <source>
        <dbReference type="SAM" id="Coils"/>
    </source>
</evidence>
<dbReference type="GO" id="GO:0008270">
    <property type="term" value="F:zinc ion binding"/>
    <property type="evidence" value="ECO:0007669"/>
    <property type="project" value="UniProtKB-KW"/>
</dbReference>
<dbReference type="PROSITE" id="PS50089">
    <property type="entry name" value="ZF_RING_2"/>
    <property type="match status" value="1"/>
</dbReference>
<dbReference type="PROSITE" id="PS00518">
    <property type="entry name" value="ZF_RING_1"/>
    <property type="match status" value="1"/>
</dbReference>
<sequence>MSEKRDLDTEKDSNSIKRIKLDELSEKGPLTQEDVVYFQKEAIFRQLKLSRSKNHQLNKQLKFSNNEIDKINRKFSYLKNLINQFIEYLKPYQDELTNNGNNLLIDLEFNQDNDELKLIFDKLSNSISRNFGNLPKELDSVEISKKFHQLQTTYDSLKLENSQILAKFKQLNQDYLNIINESQRFQSKTLERIKPKVEHQIKEEESQIAEQNKDIKIVGNHDDEKLKINIKSDNEIDNSKLIELNHKIDEYESTIETQKKLLNDQILSNQRLNEQINLLNISKREEIDVKNSEIYLNLIKDYDLLNSNYLEINKNYELLVEKFNKFELDISSNNELISKKFQDEKSKIVQHFEKLELDLIRIRTIRDDLLSKINIIENSKDSQEIIKELNKTIEIQKSTIELFQFGNEKLDEILTKDNHEITNNDNDDELIKLQKSNSTLINELKEFEKLFKNLQSINFKKFQHLIENESIINKYRVEKKKADEKYFAVMRTKDSMINEIKSLKDLNKKFENKLIQLEDFKKFQNLEITNQINKNLSFEKLINNQKNLLTNSNLKVEKLTNSLNSEIKKNLNSSTQLNELIQFKNKSINEINEYELKISKLQSQIKSQSIQLEQRSLSSKSLSSSNKISNNDNNAELDSFRSLIYCSLCSKNWKDTTIKTCGHVFCNECVQERLNARMRKCPTCNKPFSSNDILNIHL</sequence>
<evidence type="ECO:0000256" key="3">
    <source>
        <dbReference type="ARBA" id="ARBA00004906"/>
    </source>
</evidence>
<evidence type="ECO:0000256" key="4">
    <source>
        <dbReference type="ARBA" id="ARBA00005555"/>
    </source>
</evidence>
<evidence type="ECO:0000256" key="7">
    <source>
        <dbReference type="ARBA" id="ARBA00022771"/>
    </source>
</evidence>
<comment type="pathway">
    <text evidence="3 14">Protein modification; protein ubiquitination.</text>
</comment>
<dbReference type="GO" id="GO:0005634">
    <property type="term" value="C:nucleus"/>
    <property type="evidence" value="ECO:0007669"/>
    <property type="project" value="UniProtKB-SubCell"/>
</dbReference>
<dbReference type="Pfam" id="PF08647">
    <property type="entry name" value="BRE1"/>
    <property type="match status" value="1"/>
</dbReference>
<comment type="caution">
    <text evidence="17">The sequence shown here is derived from an EMBL/GenBank/DDBJ whole genome shotgun (WGS) entry which is preliminary data.</text>
</comment>
<dbReference type="GO" id="GO:0006950">
    <property type="term" value="P:response to stress"/>
    <property type="evidence" value="ECO:0007669"/>
    <property type="project" value="UniProtKB-ARBA"/>
</dbReference>
<dbReference type="InterPro" id="IPR013956">
    <property type="entry name" value="E3_ubiquit_lig_Bre1"/>
</dbReference>
<keyword evidence="12 14" id="KW-0539">Nucleus</keyword>
<dbReference type="GO" id="GO:0006325">
    <property type="term" value="P:chromatin organization"/>
    <property type="evidence" value="ECO:0007669"/>
    <property type="project" value="UniProtKB-KW"/>
</dbReference>
<evidence type="ECO:0000256" key="1">
    <source>
        <dbReference type="ARBA" id="ARBA00000900"/>
    </source>
</evidence>
<dbReference type="SUPFAM" id="SSF57850">
    <property type="entry name" value="RING/U-box"/>
    <property type="match status" value="1"/>
</dbReference>
<dbReference type="GO" id="GO:0033503">
    <property type="term" value="C:HULC complex"/>
    <property type="evidence" value="ECO:0007669"/>
    <property type="project" value="TreeGrafter"/>
</dbReference>
<keyword evidence="18" id="KW-1185">Reference proteome</keyword>
<comment type="catalytic activity">
    <reaction evidence="1 14">
        <text>S-ubiquitinyl-[E2 ubiquitin-conjugating enzyme]-L-cysteine + [acceptor protein]-L-lysine = [E2 ubiquitin-conjugating enzyme]-L-cysteine + N(6)-ubiquitinyl-[acceptor protein]-L-lysine.</text>
        <dbReference type="EC" id="2.3.2.27"/>
    </reaction>
</comment>
<evidence type="ECO:0000259" key="16">
    <source>
        <dbReference type="PROSITE" id="PS50089"/>
    </source>
</evidence>
<evidence type="ECO:0000256" key="9">
    <source>
        <dbReference type="ARBA" id="ARBA00022833"/>
    </source>
</evidence>
<feature type="domain" description="RING-type" evidence="16">
    <location>
        <begin position="646"/>
        <end position="685"/>
    </location>
</feature>
<evidence type="ECO:0000256" key="10">
    <source>
        <dbReference type="ARBA" id="ARBA00022853"/>
    </source>
</evidence>
<evidence type="ECO:0000256" key="14">
    <source>
        <dbReference type="RuleBase" id="RU365038"/>
    </source>
</evidence>
<dbReference type="PANTHER" id="PTHR23163">
    <property type="entry name" value="RING FINGER PROTEIN-RELATED"/>
    <property type="match status" value="1"/>
</dbReference>
<feature type="coiled-coil region" evidence="15">
    <location>
        <begin position="584"/>
        <end position="611"/>
    </location>
</feature>
<dbReference type="InterPro" id="IPR013083">
    <property type="entry name" value="Znf_RING/FYVE/PHD"/>
</dbReference>
<evidence type="ECO:0000256" key="2">
    <source>
        <dbReference type="ARBA" id="ARBA00004123"/>
    </source>
</evidence>
<evidence type="ECO:0000256" key="6">
    <source>
        <dbReference type="ARBA" id="ARBA00022723"/>
    </source>
</evidence>
<evidence type="ECO:0000256" key="5">
    <source>
        <dbReference type="ARBA" id="ARBA00022679"/>
    </source>
</evidence>
<name>A0A9P8PCN4_9ASCO</name>
<comment type="similarity">
    <text evidence="4 14">Belongs to the BRE1 family.</text>
</comment>
<evidence type="ECO:0000256" key="11">
    <source>
        <dbReference type="ARBA" id="ARBA00023054"/>
    </source>
</evidence>
<accession>A0A9P8PCN4</accession>
<dbReference type="SMART" id="SM00184">
    <property type="entry name" value="RING"/>
    <property type="match status" value="1"/>
</dbReference>
<dbReference type="OrthoDB" id="654191at2759"/>
<dbReference type="Gene3D" id="3.30.40.10">
    <property type="entry name" value="Zinc/RING finger domain, C3HC4 (zinc finger)"/>
    <property type="match status" value="1"/>
</dbReference>
<dbReference type="CDD" id="cd16499">
    <property type="entry name" value="RING-HC_Bre1-like"/>
    <property type="match status" value="1"/>
</dbReference>
<dbReference type="InterPro" id="IPR017907">
    <property type="entry name" value="Znf_RING_CS"/>
</dbReference>
<keyword evidence="6 14" id="KW-0479">Metal-binding</keyword>
<dbReference type="PANTHER" id="PTHR23163:SF0">
    <property type="entry name" value="E3 UBIQUITIN-PROTEIN LIGASE BRE1"/>
    <property type="match status" value="1"/>
</dbReference>
<dbReference type="EMBL" id="JAEUBF010001336">
    <property type="protein sequence ID" value="KAH3669160.1"/>
    <property type="molecule type" value="Genomic_DNA"/>
</dbReference>
<protein>
    <recommendedName>
        <fullName evidence="14">E3 ubiquitin protein ligase</fullName>
        <ecNumber evidence="14">2.3.2.27</ecNumber>
    </recommendedName>
</protein>
<gene>
    <name evidence="17" type="ORF">WICMUC_004999</name>
</gene>
<reference evidence="17" key="2">
    <citation type="submission" date="2021-01" db="EMBL/GenBank/DDBJ databases">
        <authorList>
            <person name="Schikora-Tamarit M.A."/>
        </authorList>
    </citation>
    <scope>NUCLEOTIDE SEQUENCE</scope>
    <source>
        <strain evidence="17">CBS6341</strain>
    </source>
</reference>
<dbReference type="Pfam" id="PF13923">
    <property type="entry name" value="zf-C3HC4_2"/>
    <property type="match status" value="1"/>
</dbReference>
<organism evidence="17 18">
    <name type="scientific">Wickerhamomyces mucosus</name>
    <dbReference type="NCBI Taxonomy" id="1378264"/>
    <lineage>
        <taxon>Eukaryota</taxon>
        <taxon>Fungi</taxon>
        <taxon>Dikarya</taxon>
        <taxon>Ascomycota</taxon>
        <taxon>Saccharomycotina</taxon>
        <taxon>Saccharomycetes</taxon>
        <taxon>Phaffomycetales</taxon>
        <taxon>Wickerhamomycetaceae</taxon>
        <taxon>Wickerhamomyces</taxon>
    </lineage>
</organism>
<keyword evidence="11 14" id="KW-0175">Coiled coil</keyword>
<keyword evidence="5 14" id="KW-0808">Transferase</keyword>
<feature type="coiled-coil region" evidence="15">
    <location>
        <begin position="154"/>
        <end position="214"/>
    </location>
</feature>
<comment type="subcellular location">
    <subcellularLocation>
        <location evidence="2 14">Nucleus</location>
    </subcellularLocation>
</comment>
<proteinExistence type="inferred from homology"/>
<dbReference type="GO" id="GO:0061630">
    <property type="term" value="F:ubiquitin protein ligase activity"/>
    <property type="evidence" value="ECO:0007669"/>
    <property type="project" value="UniProtKB-EC"/>
</dbReference>
<evidence type="ECO:0000256" key="12">
    <source>
        <dbReference type="ARBA" id="ARBA00023242"/>
    </source>
</evidence>
<evidence type="ECO:0000256" key="13">
    <source>
        <dbReference type="PROSITE-ProRule" id="PRU00175"/>
    </source>
</evidence>
<dbReference type="GO" id="GO:0016567">
    <property type="term" value="P:protein ubiquitination"/>
    <property type="evidence" value="ECO:0007669"/>
    <property type="project" value="UniProtKB-UniRule"/>
</dbReference>
<feature type="coiled-coil region" evidence="15">
    <location>
        <begin position="493"/>
        <end position="520"/>
    </location>
</feature>
<keyword evidence="8 14" id="KW-0833">Ubl conjugation pathway</keyword>
<dbReference type="InterPro" id="IPR001841">
    <property type="entry name" value="Znf_RING"/>
</dbReference>
<keyword evidence="9 14" id="KW-0862">Zinc</keyword>
<dbReference type="EC" id="2.3.2.27" evidence="14"/>
<dbReference type="AlphaFoldDB" id="A0A9P8PCN4"/>
<evidence type="ECO:0000313" key="17">
    <source>
        <dbReference type="EMBL" id="KAH3669160.1"/>
    </source>
</evidence>
<keyword evidence="7 13" id="KW-0863">Zinc-finger</keyword>
<dbReference type="FunFam" id="3.30.40.10:FF:000414">
    <property type="entry name" value="E3 ubiquitin protein ligase"/>
    <property type="match status" value="1"/>
</dbReference>
<evidence type="ECO:0000256" key="8">
    <source>
        <dbReference type="ARBA" id="ARBA00022786"/>
    </source>
</evidence>